<keyword evidence="11" id="KW-1185">Reference proteome</keyword>
<dbReference type="SUPFAM" id="SSF52518">
    <property type="entry name" value="Thiamin diphosphate-binding fold (THDP-binding)"/>
    <property type="match status" value="1"/>
</dbReference>
<dbReference type="InterPro" id="IPR001017">
    <property type="entry name" value="DH_E1"/>
</dbReference>
<dbReference type="PANTHER" id="PTHR43380">
    <property type="entry name" value="2-OXOISOVALERATE DEHYDROGENASE SUBUNIT ALPHA, MITOCHONDRIAL"/>
    <property type="match status" value="1"/>
</dbReference>
<feature type="domain" description="Dehydrogenase E1 component" evidence="9">
    <location>
        <begin position="251"/>
        <end position="300"/>
    </location>
</feature>
<feature type="domain" description="Dehydrogenase E1 component" evidence="9">
    <location>
        <begin position="315"/>
        <end position="390"/>
    </location>
</feature>
<evidence type="ECO:0000259" key="9">
    <source>
        <dbReference type="Pfam" id="PF00676"/>
    </source>
</evidence>
<evidence type="ECO:0000256" key="4">
    <source>
        <dbReference type="ARBA" id="ARBA00037052"/>
    </source>
</evidence>
<dbReference type="InterPro" id="IPR029061">
    <property type="entry name" value="THDP-binding"/>
</dbReference>
<dbReference type="InterPro" id="IPR050771">
    <property type="entry name" value="Alpha-ketoacid_DH_E1_comp"/>
</dbReference>
<feature type="non-terminal residue" evidence="10">
    <location>
        <position position="1"/>
    </location>
</feature>
<dbReference type="GO" id="GO:0003863">
    <property type="term" value="F:branched-chain 2-oxo acid dehydrogenase activity"/>
    <property type="evidence" value="ECO:0007669"/>
    <property type="project" value="UniProtKB-EC"/>
</dbReference>
<evidence type="ECO:0000256" key="1">
    <source>
        <dbReference type="ARBA" id="ARBA00008646"/>
    </source>
</evidence>
<keyword evidence="2" id="KW-0809">Transit peptide</keyword>
<evidence type="ECO:0000256" key="7">
    <source>
        <dbReference type="RuleBase" id="RU365014"/>
    </source>
</evidence>
<dbReference type="EC" id="1.2.4.4" evidence="7"/>
<dbReference type="PANTHER" id="PTHR43380:SF1">
    <property type="entry name" value="2-OXOISOVALERATE DEHYDROGENASE SUBUNIT ALPHA, MITOCHONDRIAL"/>
    <property type="match status" value="1"/>
</dbReference>
<reference evidence="10 11" key="1">
    <citation type="submission" date="2019-09" db="EMBL/GenBank/DDBJ databases">
        <title>Bird 10,000 Genomes (B10K) Project - Family phase.</title>
        <authorList>
            <person name="Zhang G."/>
        </authorList>
    </citation>
    <scope>NUCLEOTIDE SEQUENCE [LARGE SCALE GENOMIC DNA]</scope>
    <source>
        <strain evidence="10">B10K-DU-029-33</strain>
        <tissue evidence="10">Heart</tissue>
    </source>
</reference>
<evidence type="ECO:0000256" key="6">
    <source>
        <dbReference type="ARBA" id="ARBA00051764"/>
    </source>
</evidence>
<feature type="region of interest" description="Disordered" evidence="8">
    <location>
        <begin position="308"/>
        <end position="329"/>
    </location>
</feature>
<feature type="non-terminal residue" evidence="10">
    <location>
        <position position="430"/>
    </location>
</feature>
<comment type="cofactor">
    <cofactor evidence="7">
        <name>thiamine diphosphate</name>
        <dbReference type="ChEBI" id="CHEBI:58937"/>
    </cofactor>
</comment>
<evidence type="ECO:0000313" key="11">
    <source>
        <dbReference type="Proteomes" id="UP000548317"/>
    </source>
</evidence>
<comment type="function">
    <text evidence="7">The branched-chain alpha-keto dehydrogenase complex catalyzes the overall conversion of alpha-keto acids to acyl-CoA and CO(2). It contains multiple copies of three enzymatic components: branched-chain alpha-keto acid decarboxylase (E1), lipoamide acyltransferase (E2) and lipoamide dehydrogenase (E3).</text>
</comment>
<dbReference type="Pfam" id="PF00676">
    <property type="entry name" value="E1_dh"/>
    <property type="match status" value="3"/>
</dbReference>
<dbReference type="Proteomes" id="UP000548317">
    <property type="component" value="Unassembled WGS sequence"/>
</dbReference>
<evidence type="ECO:0000256" key="3">
    <source>
        <dbReference type="ARBA" id="ARBA00023002"/>
    </source>
</evidence>
<dbReference type="GO" id="GO:0009083">
    <property type="term" value="P:branched-chain amino acid catabolic process"/>
    <property type="evidence" value="ECO:0007669"/>
    <property type="project" value="TreeGrafter"/>
</dbReference>
<feature type="domain" description="Dehydrogenase E1 component" evidence="9">
    <location>
        <begin position="65"/>
        <end position="180"/>
    </location>
</feature>
<keyword evidence="3 7" id="KW-0560">Oxidoreductase</keyword>
<dbReference type="AlphaFoldDB" id="A0A7K8FNY9"/>
<keyword evidence="7" id="KW-0786">Thiamine pyrophosphate</keyword>
<comment type="subunit">
    <text evidence="5">Heterotetramer of 2 alpha/BCKDHA and 2 beta chains/BCKDHB that forms the branched-chain alpha-keto acid decarboxylase (E1) component of the BCKD complex. The branched-chain alpha-ketoacid dehydrogenase is a large complex composed of three major building blocks E1, E2 and E3. It is organized around E2, a 24-meric cubic core composed of DBT, to which are associated 6 to 12 copies of E1, and approximately 6 copies of the dehydrogenase E3, a DLD dimer. Interacts with PPM1K.</text>
</comment>
<evidence type="ECO:0000256" key="8">
    <source>
        <dbReference type="SAM" id="MobiDB-lite"/>
    </source>
</evidence>
<evidence type="ECO:0000256" key="2">
    <source>
        <dbReference type="ARBA" id="ARBA00022946"/>
    </source>
</evidence>
<feature type="region of interest" description="Disordered" evidence="8">
    <location>
        <begin position="228"/>
        <end position="248"/>
    </location>
</feature>
<evidence type="ECO:0000313" key="10">
    <source>
        <dbReference type="EMBL" id="NXB65370.1"/>
    </source>
</evidence>
<sequence length="430" mass="48777">QSRQESPEERPQFPGASAEFAERLEFIQPNVLAGIPVYRVMDRQGHVLRPSEDPQLPKEQVLKLYKTMTLLNTMDRILYESQRQGRISFYMTNYGEEGTHVGSAAALDASDLVFGQYREAGVLLYRGYPLELFMAQCYGNASDPGKGRQMPVHYGCPERHFVTISSPLATQIPQGRSLGFWGKSSGILGQEIPVSLGKEPRESGTESLGFGQKECGAFWGRNLGNLRRNGRRKVPEPRGPFPGSDPALPAAARGPGYGLLSIRVDGNDVFAVYNATREARRRAVAENQPFLIEAMTYRCGLPESCSGTPGSPWKSSRIGHHSTSDDSSAYRSVDEVNYWDKQDHPISRLRHYMANRGWWDEEEEKGWRKSSRKMVLEAFEQAEREPKPPPHLLFSDVYLEMPPRLRRQRAELERHLETYGEHYPLQQFQK</sequence>
<name>A0A7K8FNY9_9CORV</name>
<comment type="similarity">
    <text evidence="1 7">Belongs to the BCKDHA family.</text>
</comment>
<dbReference type="Gene3D" id="3.40.50.970">
    <property type="match status" value="2"/>
</dbReference>
<gene>
    <name evidence="10" type="primary">Bckdha</name>
    <name evidence="10" type="ORF">STRCIN_R15175</name>
</gene>
<organism evidence="10 11">
    <name type="scientific">Struthidea cinerea</name>
    <dbReference type="NCBI Taxonomy" id="181839"/>
    <lineage>
        <taxon>Eukaryota</taxon>
        <taxon>Metazoa</taxon>
        <taxon>Chordata</taxon>
        <taxon>Craniata</taxon>
        <taxon>Vertebrata</taxon>
        <taxon>Euteleostomi</taxon>
        <taxon>Archelosauria</taxon>
        <taxon>Archosauria</taxon>
        <taxon>Dinosauria</taxon>
        <taxon>Saurischia</taxon>
        <taxon>Theropoda</taxon>
        <taxon>Coelurosauria</taxon>
        <taxon>Aves</taxon>
        <taxon>Neognathae</taxon>
        <taxon>Neoaves</taxon>
        <taxon>Telluraves</taxon>
        <taxon>Australaves</taxon>
        <taxon>Passeriformes</taxon>
        <taxon>Corvoidea</taxon>
        <taxon>Corcoracidae</taxon>
        <taxon>Struthidea</taxon>
    </lineage>
</organism>
<comment type="caution">
    <text evidence="10">The sequence shown here is derived from an EMBL/GenBank/DDBJ whole genome shotgun (WGS) entry which is preliminary data.</text>
</comment>
<dbReference type="CDD" id="cd02000">
    <property type="entry name" value="TPP_E1_PDC_ADC_BCADC"/>
    <property type="match status" value="1"/>
</dbReference>
<proteinExistence type="inferred from homology"/>
<evidence type="ECO:0000256" key="5">
    <source>
        <dbReference type="ARBA" id="ARBA00047149"/>
    </source>
</evidence>
<comment type="catalytic activity">
    <reaction evidence="6">
        <text>N(6)-[(R)-lipoyl]-L-lysyl-[protein] + 3-methyl-2-oxobutanoate + H(+) = N(6)-[(R)-S(8)-2-methylpropanoyldihydrolipoyl]-L-lysyl-[protein] + CO2</text>
        <dbReference type="Rhea" id="RHEA:13457"/>
        <dbReference type="Rhea" id="RHEA-COMP:10474"/>
        <dbReference type="Rhea" id="RHEA-COMP:10497"/>
        <dbReference type="ChEBI" id="CHEBI:11851"/>
        <dbReference type="ChEBI" id="CHEBI:15378"/>
        <dbReference type="ChEBI" id="CHEBI:16526"/>
        <dbReference type="ChEBI" id="CHEBI:83099"/>
        <dbReference type="ChEBI" id="CHEBI:83142"/>
        <dbReference type="EC" id="1.2.4.4"/>
    </reaction>
    <physiologicalReaction direction="left-to-right" evidence="6">
        <dbReference type="Rhea" id="RHEA:13458"/>
    </physiologicalReaction>
</comment>
<accession>A0A7K8FNY9</accession>
<dbReference type="EMBL" id="VZTI01004549">
    <property type="protein sequence ID" value="NXB65370.1"/>
    <property type="molecule type" value="Genomic_DNA"/>
</dbReference>
<comment type="function">
    <text evidence="4">Together with BCKDHB forms the heterotetrameric E1 subunit of the mitochondrial branched-chain alpha-ketoacid dehydrogenase (BCKD) complex. The BCKD complex catalyzes the multi-step oxidative decarboxylation of alpha-ketoacids derived from the branched-chain amino-acids valine, leucine and isoleucine producing CO2 and acyl-CoA which is subsequently utilized to produce energy. The E1 subunit catalyzes the first step with the decarboxylation of the alpha-ketoacid forming an enzyme-product intermediate. A reductive acylation mediated by the lipoylamide cofactor of E2 extracts the acyl group from the E1 active site for the next step of the reaction.</text>
</comment>
<protein>
    <recommendedName>
        <fullName evidence="7">2-oxoisovalerate dehydrogenase subunit alpha</fullName>
        <ecNumber evidence="7">1.2.4.4</ecNumber>
    </recommendedName>
    <alternativeName>
        <fullName evidence="7">Branched-chain alpha-keto acid dehydrogenase E1 component alpha chain</fullName>
    </alternativeName>
</protein>